<evidence type="ECO:0000256" key="9">
    <source>
        <dbReference type="ARBA" id="ARBA00023136"/>
    </source>
</evidence>
<protein>
    <recommendedName>
        <fullName evidence="10">Flagellar protein FliL</fullName>
    </recommendedName>
</protein>
<dbReference type="RefSeq" id="WP_104725168.1">
    <property type="nucleotide sequence ID" value="NZ_FZNE01000016.1"/>
</dbReference>
<evidence type="ECO:0000256" key="7">
    <source>
        <dbReference type="ARBA" id="ARBA00022779"/>
    </source>
</evidence>
<keyword evidence="8 10" id="KW-1133">Transmembrane helix</keyword>
<comment type="function">
    <text evidence="1 10">Controls the rotational direction of flagella during chemotaxis.</text>
</comment>
<evidence type="ECO:0000256" key="1">
    <source>
        <dbReference type="ARBA" id="ARBA00002254"/>
    </source>
</evidence>
<evidence type="ECO:0000313" key="11">
    <source>
        <dbReference type="EMBL" id="RDU68135.1"/>
    </source>
</evidence>
<keyword evidence="11" id="KW-0282">Flagellum</keyword>
<evidence type="ECO:0000256" key="6">
    <source>
        <dbReference type="ARBA" id="ARBA00022692"/>
    </source>
</evidence>
<dbReference type="OrthoDB" id="9799777at2"/>
<keyword evidence="6 10" id="KW-0812">Transmembrane</keyword>
<gene>
    <name evidence="11" type="primary">fliL</name>
    <name evidence="11" type="ORF">CQA62_06620</name>
</gene>
<organism evidence="11 12">
    <name type="scientific">Helicobacter cholecystus</name>
    <dbReference type="NCBI Taxonomy" id="45498"/>
    <lineage>
        <taxon>Bacteria</taxon>
        <taxon>Pseudomonadati</taxon>
        <taxon>Campylobacterota</taxon>
        <taxon>Epsilonproteobacteria</taxon>
        <taxon>Campylobacterales</taxon>
        <taxon>Helicobacteraceae</taxon>
        <taxon>Helicobacter</taxon>
    </lineage>
</organism>
<dbReference type="Pfam" id="PF03748">
    <property type="entry name" value="FliL"/>
    <property type="match status" value="1"/>
</dbReference>
<dbReference type="Proteomes" id="UP000257067">
    <property type="component" value="Unassembled WGS sequence"/>
</dbReference>
<dbReference type="PANTHER" id="PTHR35091">
    <property type="entry name" value="FLAGELLAR PROTEIN FLIL"/>
    <property type="match status" value="1"/>
</dbReference>
<evidence type="ECO:0000256" key="8">
    <source>
        <dbReference type="ARBA" id="ARBA00022989"/>
    </source>
</evidence>
<dbReference type="GO" id="GO:0009425">
    <property type="term" value="C:bacterial-type flagellum basal body"/>
    <property type="evidence" value="ECO:0007669"/>
    <property type="project" value="InterPro"/>
</dbReference>
<dbReference type="GO" id="GO:0005886">
    <property type="term" value="C:plasma membrane"/>
    <property type="evidence" value="ECO:0007669"/>
    <property type="project" value="UniProtKB-SubCell"/>
</dbReference>
<keyword evidence="11" id="KW-0969">Cilium</keyword>
<keyword evidence="11" id="KW-0966">Cell projection</keyword>
<proteinExistence type="inferred from homology"/>
<keyword evidence="5 10" id="KW-0145">Chemotaxis</keyword>
<comment type="similarity">
    <text evidence="3 10">Belongs to the FliL family.</text>
</comment>
<dbReference type="AlphaFoldDB" id="A0A3D8ITA5"/>
<reference evidence="11 12" key="1">
    <citation type="submission" date="2018-04" db="EMBL/GenBank/DDBJ databases">
        <title>Novel Campyloabacter and Helicobacter Species and Strains.</title>
        <authorList>
            <person name="Mannion A.J."/>
            <person name="Shen Z."/>
            <person name="Fox J.G."/>
        </authorList>
    </citation>
    <scope>NUCLEOTIDE SEQUENCE [LARGE SCALE GENOMIC DNA]</scope>
    <source>
        <strain evidence="11 12">ATCC 700242</strain>
    </source>
</reference>
<evidence type="ECO:0000256" key="2">
    <source>
        <dbReference type="ARBA" id="ARBA00004162"/>
    </source>
</evidence>
<accession>A0A3D8ITA5</accession>
<evidence type="ECO:0000256" key="4">
    <source>
        <dbReference type="ARBA" id="ARBA00022475"/>
    </source>
</evidence>
<dbReference type="EMBL" id="NXLU01000013">
    <property type="protein sequence ID" value="RDU68135.1"/>
    <property type="molecule type" value="Genomic_DNA"/>
</dbReference>
<evidence type="ECO:0000313" key="12">
    <source>
        <dbReference type="Proteomes" id="UP000257067"/>
    </source>
</evidence>
<evidence type="ECO:0000256" key="3">
    <source>
        <dbReference type="ARBA" id="ARBA00008281"/>
    </source>
</evidence>
<dbReference type="PANTHER" id="PTHR35091:SF2">
    <property type="entry name" value="FLAGELLAR PROTEIN FLIL"/>
    <property type="match status" value="1"/>
</dbReference>
<keyword evidence="4 10" id="KW-1003">Cell membrane</keyword>
<sequence length="173" mass="19367">MAEEEIKEEKKSNKGLIIAIVGILVLLILAIVIIVFIFLGGSKEAPAEGEASQTKESTEQQRGVTQRSDFVKLGPTFVIPEPFVVNLMGQNGRRYVKAQIALELSSPELQKEVTTKILLIKDIIIRVMSSKTFEEISTPKGRDKLKEEIVQEINTYIVDGYIKSILFSEFIIQ</sequence>
<dbReference type="GO" id="GO:0006935">
    <property type="term" value="P:chemotaxis"/>
    <property type="evidence" value="ECO:0007669"/>
    <property type="project" value="UniProtKB-KW"/>
</dbReference>
<keyword evidence="12" id="KW-1185">Reference proteome</keyword>
<comment type="subcellular location">
    <subcellularLocation>
        <location evidence="2">Cell membrane</location>
        <topology evidence="2">Single-pass membrane protein</topology>
    </subcellularLocation>
</comment>
<evidence type="ECO:0000256" key="5">
    <source>
        <dbReference type="ARBA" id="ARBA00022500"/>
    </source>
</evidence>
<keyword evidence="9 10" id="KW-0472">Membrane</keyword>
<name>A0A3D8ITA5_9HELI</name>
<dbReference type="GO" id="GO:0071978">
    <property type="term" value="P:bacterial-type flagellum-dependent swarming motility"/>
    <property type="evidence" value="ECO:0007669"/>
    <property type="project" value="TreeGrafter"/>
</dbReference>
<comment type="caution">
    <text evidence="11">The sequence shown here is derived from an EMBL/GenBank/DDBJ whole genome shotgun (WGS) entry which is preliminary data.</text>
</comment>
<dbReference type="InterPro" id="IPR005503">
    <property type="entry name" value="FliL"/>
</dbReference>
<feature type="transmembrane region" description="Helical" evidence="10">
    <location>
        <begin position="16"/>
        <end position="39"/>
    </location>
</feature>
<keyword evidence="7 10" id="KW-0283">Flagellar rotation</keyword>
<evidence type="ECO:0000256" key="10">
    <source>
        <dbReference type="RuleBase" id="RU364125"/>
    </source>
</evidence>